<proteinExistence type="predicted"/>
<organism evidence="2 3">
    <name type="scientific">Candidatus Geothrix skivensis</name>
    <dbReference type="NCBI Taxonomy" id="2954439"/>
    <lineage>
        <taxon>Bacteria</taxon>
        <taxon>Pseudomonadati</taxon>
        <taxon>Acidobacteriota</taxon>
        <taxon>Holophagae</taxon>
        <taxon>Holophagales</taxon>
        <taxon>Holophagaceae</taxon>
        <taxon>Geothrix</taxon>
    </lineage>
</organism>
<keyword evidence="1" id="KW-0732">Signal</keyword>
<feature type="chain" id="PRO_5038920593" description="Outer membrane protein beta-barrel domain-containing protein" evidence="1">
    <location>
        <begin position="19"/>
        <end position="205"/>
    </location>
</feature>
<dbReference type="AlphaFoldDB" id="A0A9D7SEQ0"/>
<evidence type="ECO:0008006" key="4">
    <source>
        <dbReference type="Google" id="ProtNLM"/>
    </source>
</evidence>
<comment type="caution">
    <text evidence="2">The sequence shown here is derived from an EMBL/GenBank/DDBJ whole genome shotgun (WGS) entry which is preliminary data.</text>
</comment>
<sequence length="205" mass="21851">MRTRMLALSLLATTGLWAQGVRVNGGLQAGLSLPTGDFADKKASDGNYLGANDGAGAHFGGHLDFNFTPHHQLRLMAQSNGFASKKQDTFSGGFYDGTRQNTFGVAQFGADYVFNAGSPSRGGYFLVGVNVNRVIAKAEFSFYGDSEVTQSGRPGLRIGGGYTFNRVFSLEGHLNSVSVEKNGIDGLGYDAITWLAVSAVFRFGR</sequence>
<evidence type="ECO:0000256" key="1">
    <source>
        <dbReference type="SAM" id="SignalP"/>
    </source>
</evidence>
<evidence type="ECO:0000313" key="3">
    <source>
        <dbReference type="Proteomes" id="UP000886657"/>
    </source>
</evidence>
<dbReference type="Proteomes" id="UP000886657">
    <property type="component" value="Unassembled WGS sequence"/>
</dbReference>
<accession>A0A9D7SEQ0</accession>
<name>A0A9D7SEQ0_9BACT</name>
<feature type="signal peptide" evidence="1">
    <location>
        <begin position="1"/>
        <end position="18"/>
    </location>
</feature>
<evidence type="ECO:0000313" key="2">
    <source>
        <dbReference type="EMBL" id="MBK9795548.1"/>
    </source>
</evidence>
<gene>
    <name evidence="2" type="ORF">IPP58_03470</name>
</gene>
<reference evidence="2" key="1">
    <citation type="submission" date="2020-10" db="EMBL/GenBank/DDBJ databases">
        <title>Connecting structure to function with the recovery of over 1000 high-quality activated sludge metagenome-assembled genomes encoding full-length rRNA genes using long-read sequencing.</title>
        <authorList>
            <person name="Singleton C.M."/>
            <person name="Petriglieri F."/>
            <person name="Kristensen J.M."/>
            <person name="Kirkegaard R.H."/>
            <person name="Michaelsen T.Y."/>
            <person name="Andersen M.H."/>
            <person name="Karst S.M."/>
            <person name="Dueholm M.S."/>
            <person name="Nielsen P.H."/>
            <person name="Albertsen M."/>
        </authorList>
    </citation>
    <scope>NUCLEOTIDE SEQUENCE</scope>
    <source>
        <strain evidence="2">Skiv_18-Q3-R9-52_MAXAC.067</strain>
    </source>
</reference>
<dbReference type="EMBL" id="JADKIO010000005">
    <property type="protein sequence ID" value="MBK9795548.1"/>
    <property type="molecule type" value="Genomic_DNA"/>
</dbReference>
<protein>
    <recommendedName>
        <fullName evidence="4">Outer membrane protein beta-barrel domain-containing protein</fullName>
    </recommendedName>
</protein>